<keyword evidence="4 6" id="KW-0862">Zinc</keyword>
<dbReference type="Proteomes" id="UP000325440">
    <property type="component" value="Unassembled WGS sequence"/>
</dbReference>
<keyword evidence="3 6" id="KW-0479">Metal-binding</keyword>
<dbReference type="SUPFAM" id="SSF82282">
    <property type="entry name" value="Homocysteine S-methyltransferase"/>
    <property type="match status" value="1"/>
</dbReference>
<dbReference type="GO" id="GO:0032259">
    <property type="term" value="P:methylation"/>
    <property type="evidence" value="ECO:0007669"/>
    <property type="project" value="UniProtKB-KW"/>
</dbReference>
<dbReference type="InterPro" id="IPR003726">
    <property type="entry name" value="HCY_dom"/>
</dbReference>
<evidence type="ECO:0000256" key="2">
    <source>
        <dbReference type="ARBA" id="ARBA00022679"/>
    </source>
</evidence>
<comment type="cofactor">
    <cofactor evidence="6">
        <name>Zn(2+)</name>
        <dbReference type="ChEBI" id="CHEBI:29105"/>
    </cofactor>
</comment>
<evidence type="ECO:0000256" key="3">
    <source>
        <dbReference type="ARBA" id="ARBA00022723"/>
    </source>
</evidence>
<dbReference type="NCBIfam" id="NF007020">
    <property type="entry name" value="PRK09485.1"/>
    <property type="match status" value="1"/>
</dbReference>
<dbReference type="GO" id="GO:0008270">
    <property type="term" value="F:zinc ion binding"/>
    <property type="evidence" value="ECO:0007669"/>
    <property type="project" value="InterPro"/>
</dbReference>
<reference evidence="8 9" key="1">
    <citation type="submission" date="2019-08" db="EMBL/GenBank/DDBJ databases">
        <authorList>
            <person name="Alioto T."/>
            <person name="Alioto T."/>
            <person name="Gomez Garrido J."/>
        </authorList>
    </citation>
    <scope>NUCLEOTIDE SEQUENCE [LARGE SCALE GENOMIC DNA]</scope>
</reference>
<dbReference type="OrthoDB" id="261426at2759"/>
<feature type="binding site" evidence="6">
    <location>
        <position position="312"/>
    </location>
    <ligand>
        <name>Zn(2+)</name>
        <dbReference type="ChEBI" id="CHEBI:29105"/>
    </ligand>
</feature>
<dbReference type="Gene3D" id="3.20.20.330">
    <property type="entry name" value="Homocysteine-binding-like domain"/>
    <property type="match status" value="1"/>
</dbReference>
<dbReference type="InterPro" id="IPR051486">
    <property type="entry name" value="Hcy_S-methyltransferase"/>
</dbReference>
<dbReference type="PROSITE" id="PS50970">
    <property type="entry name" value="HCY"/>
    <property type="match status" value="1"/>
</dbReference>
<dbReference type="GO" id="GO:0033528">
    <property type="term" value="P:S-methylmethionine cycle"/>
    <property type="evidence" value="ECO:0007669"/>
    <property type="project" value="TreeGrafter"/>
</dbReference>
<dbReference type="AlphaFoldDB" id="A0A5E4MT76"/>
<dbReference type="EMBL" id="CABPRJ010000964">
    <property type="protein sequence ID" value="VVC33170.1"/>
    <property type="molecule type" value="Genomic_DNA"/>
</dbReference>
<evidence type="ECO:0000256" key="5">
    <source>
        <dbReference type="ARBA" id="ARBA00034478"/>
    </source>
</evidence>
<gene>
    <name evidence="8" type="ORF">CINCED_3A014970</name>
</gene>
<evidence type="ECO:0000313" key="8">
    <source>
        <dbReference type="EMBL" id="VVC33170.1"/>
    </source>
</evidence>
<feature type="domain" description="Hcy-binding" evidence="7">
    <location>
        <begin position="18"/>
        <end position="327"/>
    </location>
</feature>
<feature type="binding site" evidence="6">
    <location>
        <position position="313"/>
    </location>
    <ligand>
        <name>Zn(2+)</name>
        <dbReference type="ChEBI" id="CHEBI:29105"/>
    </ligand>
</feature>
<accession>A0A5E4MT76</accession>
<dbReference type="PANTHER" id="PTHR46015:SF1">
    <property type="entry name" value="HOMOCYSTEINE S-METHYLTRANSFERASE-LIKE ISOFORM 1"/>
    <property type="match status" value="1"/>
</dbReference>
<dbReference type="GO" id="GO:0009086">
    <property type="term" value="P:methionine biosynthetic process"/>
    <property type="evidence" value="ECO:0007669"/>
    <property type="project" value="InterPro"/>
</dbReference>
<organism evidence="8 9">
    <name type="scientific">Cinara cedri</name>
    <dbReference type="NCBI Taxonomy" id="506608"/>
    <lineage>
        <taxon>Eukaryota</taxon>
        <taxon>Metazoa</taxon>
        <taxon>Ecdysozoa</taxon>
        <taxon>Arthropoda</taxon>
        <taxon>Hexapoda</taxon>
        <taxon>Insecta</taxon>
        <taxon>Pterygota</taxon>
        <taxon>Neoptera</taxon>
        <taxon>Paraneoptera</taxon>
        <taxon>Hemiptera</taxon>
        <taxon>Sternorrhyncha</taxon>
        <taxon>Aphidomorpha</taxon>
        <taxon>Aphidoidea</taxon>
        <taxon>Aphididae</taxon>
        <taxon>Lachninae</taxon>
        <taxon>Cinara</taxon>
    </lineage>
</organism>
<sequence>MRQVIQLILSLINNLFSNYIMDSLLNKKIFLLDGSFISGVRPYVIDMDSIMKHPLWGSNLLFDNPEAVINGHKDYIRAGVDFLTTNTYQASIEGFQKYLNLNYEQSFELIKKSVSICRQAISEENCGRKIQILGSVGPYGASLCDGSEYNGNYIDNINVKKLSDWHRPRIQALIEAGVDLLLFETIPSVDEANILLNILTEFPSHKACLSFSFKDSNHLSHGETFASAVERLWVNTFQEQLIAIGMNCLHPKLITPLLMSIKTENVNFIVYPNGGGIWDAVKKCWDNTQKYTISIDDLSIWSKKGLKIFGGCCNTDATEIANFRNLINALN</sequence>
<evidence type="ECO:0000256" key="6">
    <source>
        <dbReference type="PROSITE-ProRule" id="PRU00333"/>
    </source>
</evidence>
<keyword evidence="2 6" id="KW-0808">Transferase</keyword>
<dbReference type="InterPro" id="IPR036589">
    <property type="entry name" value="HCY_dom_sf"/>
</dbReference>
<dbReference type="GO" id="GO:0008898">
    <property type="term" value="F:S-adenosylmethionine-homocysteine S-methyltransferase activity"/>
    <property type="evidence" value="ECO:0007669"/>
    <property type="project" value="TreeGrafter"/>
</dbReference>
<keyword evidence="9" id="KW-1185">Reference proteome</keyword>
<keyword evidence="1 6" id="KW-0489">Methyltransferase</keyword>
<dbReference type="Pfam" id="PF02574">
    <property type="entry name" value="S-methyl_trans"/>
    <property type="match status" value="1"/>
</dbReference>
<dbReference type="UniPathway" id="UPA00051">
    <property type="reaction ID" value="UER00083"/>
</dbReference>
<name>A0A5E4MT76_9HEMI</name>
<feature type="binding site" evidence="6">
    <location>
        <position position="248"/>
    </location>
    <ligand>
        <name>Zn(2+)</name>
        <dbReference type="ChEBI" id="CHEBI:29105"/>
    </ligand>
</feature>
<proteinExistence type="predicted"/>
<evidence type="ECO:0000256" key="1">
    <source>
        <dbReference type="ARBA" id="ARBA00022603"/>
    </source>
</evidence>
<evidence type="ECO:0000259" key="7">
    <source>
        <dbReference type="PROSITE" id="PS50970"/>
    </source>
</evidence>
<evidence type="ECO:0000313" key="9">
    <source>
        <dbReference type="Proteomes" id="UP000325440"/>
    </source>
</evidence>
<protein>
    <submittedName>
        <fullName evidence="8">Betaine-homocysteine S-methyltransferase, BHMT,Homocysteine-binding domain</fullName>
    </submittedName>
</protein>
<dbReference type="PANTHER" id="PTHR46015">
    <property type="entry name" value="ZGC:172121"/>
    <property type="match status" value="1"/>
</dbReference>
<evidence type="ECO:0000256" key="4">
    <source>
        <dbReference type="ARBA" id="ARBA00022833"/>
    </source>
</evidence>
<comment type="pathway">
    <text evidence="5">Amino-acid biosynthesis; L-methionine biosynthesis via de novo pathway.</text>
</comment>